<dbReference type="Gene3D" id="3.30.300.30">
    <property type="match status" value="1"/>
</dbReference>
<dbReference type="Pfam" id="PF00501">
    <property type="entry name" value="AMP-binding"/>
    <property type="match status" value="1"/>
</dbReference>
<dbReference type="Gene3D" id="3.40.50.12780">
    <property type="entry name" value="N-terminal domain of ligase-like"/>
    <property type="match status" value="1"/>
</dbReference>
<keyword evidence="4" id="KW-1185">Reference proteome</keyword>
<dbReference type="PANTHER" id="PTHR45527">
    <property type="entry name" value="NONRIBOSOMAL PEPTIDE SYNTHETASE"/>
    <property type="match status" value="1"/>
</dbReference>
<name>A0ABZ2AEN6_STRNV</name>
<reference evidence="3" key="1">
    <citation type="submission" date="2022-10" db="EMBL/GenBank/DDBJ databases">
        <title>The complete genomes of actinobacterial strains from the NBC collection.</title>
        <authorList>
            <person name="Joergensen T.S."/>
            <person name="Alvarez Arevalo M."/>
            <person name="Sterndorff E.B."/>
            <person name="Faurdal D."/>
            <person name="Vuksanovic O."/>
            <person name="Mourched A.-S."/>
            <person name="Charusanti P."/>
            <person name="Shaw S."/>
            <person name="Blin K."/>
            <person name="Weber T."/>
        </authorList>
    </citation>
    <scope>NUCLEOTIDE SEQUENCE</scope>
    <source>
        <strain evidence="3">NBC_01432</strain>
    </source>
</reference>
<dbReference type="InterPro" id="IPR010071">
    <property type="entry name" value="AA_adenyl_dom"/>
</dbReference>
<gene>
    <name evidence="3" type="ORF">OG442_32585</name>
</gene>
<feature type="region of interest" description="Disordered" evidence="1">
    <location>
        <begin position="472"/>
        <end position="495"/>
    </location>
</feature>
<evidence type="ECO:0000259" key="2">
    <source>
        <dbReference type="Pfam" id="PF00501"/>
    </source>
</evidence>
<protein>
    <submittedName>
        <fullName evidence="3">Amino acid adenylation domain-containing protein</fullName>
    </submittedName>
</protein>
<dbReference type="InterPro" id="IPR042099">
    <property type="entry name" value="ANL_N_sf"/>
</dbReference>
<organism evidence="3 4">
    <name type="scientific">Streptomyces niveus</name>
    <name type="common">Streptomyces spheroides</name>
    <dbReference type="NCBI Taxonomy" id="193462"/>
    <lineage>
        <taxon>Bacteria</taxon>
        <taxon>Bacillati</taxon>
        <taxon>Actinomycetota</taxon>
        <taxon>Actinomycetes</taxon>
        <taxon>Kitasatosporales</taxon>
        <taxon>Streptomycetaceae</taxon>
        <taxon>Streptomyces</taxon>
    </lineage>
</organism>
<dbReference type="PANTHER" id="PTHR45527:SF1">
    <property type="entry name" value="FATTY ACID SYNTHASE"/>
    <property type="match status" value="1"/>
</dbReference>
<feature type="compositionally biased region" description="Gly residues" evidence="1">
    <location>
        <begin position="472"/>
        <end position="483"/>
    </location>
</feature>
<evidence type="ECO:0000313" key="3">
    <source>
        <dbReference type="EMBL" id="WUX55883.1"/>
    </source>
</evidence>
<dbReference type="RefSeq" id="WP_329080085.1">
    <property type="nucleotide sequence ID" value="NZ_CP109495.1"/>
</dbReference>
<accession>A0ABZ2AEN6</accession>
<dbReference type="EMBL" id="CP109495">
    <property type="protein sequence ID" value="WUX55883.1"/>
    <property type="molecule type" value="Genomic_DNA"/>
</dbReference>
<dbReference type="NCBIfam" id="TIGR01733">
    <property type="entry name" value="AA-adenyl-dom"/>
    <property type="match status" value="1"/>
</dbReference>
<sequence length="542" mass="57244">MSRMSPMPRTPDARLIHEAVARQARLRPDATALVFAGRRVSYRTLDLAAEAYAARLGRLGVGPGRRIPVLLPRSPQLVAVLLAVLKRGAAYAALDPKLPADRLRTVLDMLAPPVVVGPSRAQDVDGRAVWAPPAEELAEAAGRAPDTGSPHDTPVTPERDGAAPATVFFTSGTTGTPKGVLSPHRATTRLFGPDSFADFGPGRVMPQAAPVSWDALTLELWSMLTTGGTVVLVDGDYFLPDDLAELVESTGLDTIWLTAALFNLFVDEDPDCFTGLRQVFTGGERLSAPHVRAFLARHPGITLLNGYGPVECCVFVTTHRIRPADCEAEYGIPLGTPVPGTAIHVLDGDTEVPPGALGEICVSGEGLAEGYLGNERATGMSFTTFDSPGTGPTRIYRTGDLGRLDSHGILHFHGRADRQIKISGHRVEPAETEAAALRLPGVRECAVLPVAGESGAYERLALFYTAQPLDGTGGTEDGGGTVGGTADSTVDGAVPEPDTVRKSLAAVLPRAQVPDEVRRLRSFPRTPNGKIDTVALLDPAGR</sequence>
<dbReference type="PROSITE" id="PS00455">
    <property type="entry name" value="AMP_BINDING"/>
    <property type="match status" value="1"/>
</dbReference>
<feature type="domain" description="AMP-dependent synthetase/ligase" evidence="2">
    <location>
        <begin position="21"/>
        <end position="372"/>
    </location>
</feature>
<dbReference type="InterPro" id="IPR020845">
    <property type="entry name" value="AMP-binding_CS"/>
</dbReference>
<dbReference type="InterPro" id="IPR045851">
    <property type="entry name" value="AMP-bd_C_sf"/>
</dbReference>
<evidence type="ECO:0000313" key="4">
    <source>
        <dbReference type="Proteomes" id="UP001432209"/>
    </source>
</evidence>
<evidence type="ECO:0000256" key="1">
    <source>
        <dbReference type="SAM" id="MobiDB-lite"/>
    </source>
</evidence>
<feature type="region of interest" description="Disordered" evidence="1">
    <location>
        <begin position="137"/>
        <end position="161"/>
    </location>
</feature>
<dbReference type="SUPFAM" id="SSF56801">
    <property type="entry name" value="Acetyl-CoA synthetase-like"/>
    <property type="match status" value="1"/>
</dbReference>
<proteinExistence type="predicted"/>
<dbReference type="Proteomes" id="UP001432209">
    <property type="component" value="Chromosome"/>
</dbReference>
<dbReference type="InterPro" id="IPR000873">
    <property type="entry name" value="AMP-dep_synth/lig_dom"/>
</dbReference>